<dbReference type="EMBL" id="CDMY01000510">
    <property type="protein sequence ID" value="CEM19248.1"/>
    <property type="molecule type" value="Genomic_DNA"/>
</dbReference>
<protein>
    <submittedName>
        <fullName evidence="1">Uncharacterized protein</fullName>
    </submittedName>
</protein>
<accession>A0A0G4FVK3</accession>
<evidence type="ECO:0000313" key="1">
    <source>
        <dbReference type="EMBL" id="CEM19248.1"/>
    </source>
</evidence>
<dbReference type="VEuPathDB" id="CryptoDB:Vbra_16334"/>
<reference evidence="1 2" key="1">
    <citation type="submission" date="2014-11" db="EMBL/GenBank/DDBJ databases">
        <authorList>
            <person name="Zhu J."/>
            <person name="Qi W."/>
            <person name="Song R."/>
        </authorList>
    </citation>
    <scope>NUCLEOTIDE SEQUENCE [LARGE SCALE GENOMIC DNA]</scope>
</reference>
<gene>
    <name evidence="1" type="ORF">Vbra_16334</name>
</gene>
<sequence>MSSSMMPRNPEQRRLLPSLLSFVQRKVDGLKEALVGPRGVFPMAVDRIGRLISFVNEPSPSCKDTVEIDRKVADCY</sequence>
<name>A0A0G4FVK3_VITBC</name>
<evidence type="ECO:0000313" key="2">
    <source>
        <dbReference type="Proteomes" id="UP000041254"/>
    </source>
</evidence>
<proteinExistence type="predicted"/>
<dbReference type="AlphaFoldDB" id="A0A0G4FVK3"/>
<organism evidence="1 2">
    <name type="scientific">Vitrella brassicaformis (strain CCMP3155)</name>
    <dbReference type="NCBI Taxonomy" id="1169540"/>
    <lineage>
        <taxon>Eukaryota</taxon>
        <taxon>Sar</taxon>
        <taxon>Alveolata</taxon>
        <taxon>Colpodellida</taxon>
        <taxon>Vitrellaceae</taxon>
        <taxon>Vitrella</taxon>
    </lineage>
</organism>
<dbReference type="InParanoid" id="A0A0G4FVK3"/>
<dbReference type="Proteomes" id="UP000041254">
    <property type="component" value="Unassembled WGS sequence"/>
</dbReference>
<keyword evidence="2" id="KW-1185">Reference proteome</keyword>